<sequence length="115" mass="13655">MSKYDKMLEVNHKQSVEKIQRAKLAIHEMIEEEDKVTVPKLMQKTGLSRGFFYKNPEVRKAVDRALQLQAGMVDKRRKILDMAIDNRILQLEQQVAKLKREIKFHFLIQSFQRQS</sequence>
<evidence type="ECO:0008006" key="3">
    <source>
        <dbReference type="Google" id="ProtNLM"/>
    </source>
</evidence>
<proteinExistence type="predicted"/>
<organism evidence="1 2">
    <name type="scientific">Dorea longicatena</name>
    <dbReference type="NCBI Taxonomy" id="88431"/>
    <lineage>
        <taxon>Bacteria</taxon>
        <taxon>Bacillati</taxon>
        <taxon>Bacillota</taxon>
        <taxon>Clostridia</taxon>
        <taxon>Lachnospirales</taxon>
        <taxon>Lachnospiraceae</taxon>
        <taxon>Dorea</taxon>
    </lineage>
</organism>
<dbReference type="InterPro" id="IPR046229">
    <property type="entry name" value="TnpC-like"/>
</dbReference>
<dbReference type="Pfam" id="PF19776">
    <property type="entry name" value="DUF6262"/>
    <property type="match status" value="1"/>
</dbReference>
<evidence type="ECO:0000313" key="2">
    <source>
        <dbReference type="Proteomes" id="UP000398619"/>
    </source>
</evidence>
<gene>
    <name evidence="1" type="ORF">DLSSTS7063_00196</name>
</gene>
<reference evidence="1 2" key="1">
    <citation type="submission" date="2019-07" db="EMBL/GenBank/DDBJ databases">
        <authorList>
            <person name="Hibberd C M."/>
            <person name="Gehrig L. J."/>
            <person name="Chang H.-W."/>
            <person name="Venkatesh S."/>
        </authorList>
    </citation>
    <scope>NUCLEOTIDE SEQUENCE [LARGE SCALE GENOMIC DNA]</scope>
    <source>
        <strain evidence="1">Dorea_longicatena_SSTS_Bg7063</strain>
    </source>
</reference>
<dbReference type="AlphaFoldDB" id="A0A564TKU6"/>
<protein>
    <recommendedName>
        <fullName evidence="3">Transposase</fullName>
    </recommendedName>
</protein>
<dbReference type="RefSeq" id="WP_005339859.1">
    <property type="nucleotide sequence ID" value="NZ_CABHNM010000034.1"/>
</dbReference>
<name>A0A564TKU6_9FIRM</name>
<dbReference type="Proteomes" id="UP000398619">
    <property type="component" value="Unassembled WGS sequence"/>
</dbReference>
<dbReference type="EMBL" id="CABHNM010000034">
    <property type="protein sequence ID" value="VUX07878.1"/>
    <property type="molecule type" value="Genomic_DNA"/>
</dbReference>
<accession>A0A564TKU6</accession>
<evidence type="ECO:0000313" key="1">
    <source>
        <dbReference type="EMBL" id="VUX07878.1"/>
    </source>
</evidence>